<name>A0AAV1U4L6_9STRA</name>
<feature type="region of interest" description="Disordered" evidence="1">
    <location>
        <begin position="28"/>
        <end position="82"/>
    </location>
</feature>
<comment type="caution">
    <text evidence="3">The sequence shown here is derived from an EMBL/GenBank/DDBJ whole genome shotgun (WGS) entry which is preliminary data.</text>
</comment>
<keyword evidence="2" id="KW-0472">Membrane</keyword>
<keyword evidence="2" id="KW-0812">Transmembrane</keyword>
<gene>
    <name evidence="3" type="ORF">PM001_LOCUS13319</name>
</gene>
<sequence length="176" mass="19603">MDFVWNRFQAAYPRKGFTVMDEGAGKLSQPLMTSTSEDGESDDNGTEELDGLLPHQEFPKKRFDEAAATQRKRRRRKDDEDLGEVAAVVSLIEAPRLVLRSVSKATVSLSTAWSLLRPPRRRSSRSRSFLPTSVSTRPPAFVKDMDEASERALAVLAVVTLGSCCLLLLLVYIQSM</sequence>
<proteinExistence type="predicted"/>
<feature type="compositionally biased region" description="Acidic residues" evidence="1">
    <location>
        <begin position="37"/>
        <end position="50"/>
    </location>
</feature>
<evidence type="ECO:0000256" key="2">
    <source>
        <dbReference type="SAM" id="Phobius"/>
    </source>
</evidence>
<accession>A0AAV1U4L6</accession>
<organism evidence="3 4">
    <name type="scientific">Peronospora matthiolae</name>
    <dbReference type="NCBI Taxonomy" id="2874970"/>
    <lineage>
        <taxon>Eukaryota</taxon>
        <taxon>Sar</taxon>
        <taxon>Stramenopiles</taxon>
        <taxon>Oomycota</taxon>
        <taxon>Peronosporomycetes</taxon>
        <taxon>Peronosporales</taxon>
        <taxon>Peronosporaceae</taxon>
        <taxon>Peronospora</taxon>
    </lineage>
</organism>
<dbReference type="Proteomes" id="UP001162060">
    <property type="component" value="Unassembled WGS sequence"/>
</dbReference>
<evidence type="ECO:0000256" key="1">
    <source>
        <dbReference type="SAM" id="MobiDB-lite"/>
    </source>
</evidence>
<dbReference type="AlphaFoldDB" id="A0AAV1U4L6"/>
<evidence type="ECO:0000313" key="3">
    <source>
        <dbReference type="EMBL" id="CAK7928169.1"/>
    </source>
</evidence>
<reference evidence="3" key="1">
    <citation type="submission" date="2024-01" db="EMBL/GenBank/DDBJ databases">
        <authorList>
            <person name="Webb A."/>
        </authorList>
    </citation>
    <scope>NUCLEOTIDE SEQUENCE</scope>
    <source>
        <strain evidence="3">Pm1</strain>
    </source>
</reference>
<feature type="transmembrane region" description="Helical" evidence="2">
    <location>
        <begin position="153"/>
        <end position="173"/>
    </location>
</feature>
<dbReference type="EMBL" id="CAKLBY020000120">
    <property type="protein sequence ID" value="CAK7928169.1"/>
    <property type="molecule type" value="Genomic_DNA"/>
</dbReference>
<evidence type="ECO:0000313" key="4">
    <source>
        <dbReference type="Proteomes" id="UP001162060"/>
    </source>
</evidence>
<keyword evidence="2" id="KW-1133">Transmembrane helix</keyword>
<protein>
    <submittedName>
        <fullName evidence="3">Uncharacterized protein</fullName>
    </submittedName>
</protein>